<dbReference type="GO" id="GO:0008893">
    <property type="term" value="F:guanosine-3',5'-bis(diphosphate) 3'-diphosphatase activity"/>
    <property type="evidence" value="ECO:0007669"/>
    <property type="project" value="TreeGrafter"/>
</dbReference>
<dbReference type="EMBL" id="MHCV01000006">
    <property type="protein sequence ID" value="OGY27976.1"/>
    <property type="molecule type" value="Genomic_DNA"/>
</dbReference>
<evidence type="ECO:0000313" key="2">
    <source>
        <dbReference type="EMBL" id="OGY27976.1"/>
    </source>
</evidence>
<evidence type="ECO:0000313" key="3">
    <source>
        <dbReference type="Proteomes" id="UP000177900"/>
    </source>
</evidence>
<dbReference type="SMART" id="SM00471">
    <property type="entry name" value="HDc"/>
    <property type="match status" value="1"/>
</dbReference>
<proteinExistence type="predicted"/>
<accession>A0A1G1WJU2</accession>
<feature type="domain" description="HD/PDEase" evidence="1">
    <location>
        <begin position="26"/>
        <end position="133"/>
    </location>
</feature>
<protein>
    <recommendedName>
        <fullName evidence="1">HD/PDEase domain-containing protein</fullName>
    </recommendedName>
</protein>
<organism evidence="2 3">
    <name type="scientific">Candidatus Woykebacteria bacterium RIFCSPHIGHO2_01_FULL_39_12</name>
    <dbReference type="NCBI Taxonomy" id="1802599"/>
    <lineage>
        <taxon>Bacteria</taxon>
        <taxon>Candidatus Woykeibacteriota</taxon>
    </lineage>
</organism>
<dbReference type="Proteomes" id="UP000177900">
    <property type="component" value="Unassembled WGS sequence"/>
</dbReference>
<dbReference type="InterPro" id="IPR003607">
    <property type="entry name" value="HD/PDEase_dom"/>
</dbReference>
<dbReference type="SUPFAM" id="SSF109604">
    <property type="entry name" value="HD-domain/PDEase-like"/>
    <property type="match status" value="1"/>
</dbReference>
<dbReference type="InterPro" id="IPR052194">
    <property type="entry name" value="MESH1"/>
</dbReference>
<evidence type="ECO:0000259" key="1">
    <source>
        <dbReference type="SMART" id="SM00471"/>
    </source>
</evidence>
<dbReference type="Gene3D" id="1.10.3210.10">
    <property type="entry name" value="Hypothetical protein af1432"/>
    <property type="match status" value="1"/>
</dbReference>
<dbReference type="CDD" id="cd00077">
    <property type="entry name" value="HDc"/>
    <property type="match status" value="1"/>
</dbReference>
<name>A0A1G1WJU2_9BACT</name>
<dbReference type="PANTHER" id="PTHR46246:SF1">
    <property type="entry name" value="GUANOSINE-3',5'-BIS(DIPHOSPHATE) 3'-PYROPHOSPHOHYDROLASE MESH1"/>
    <property type="match status" value="1"/>
</dbReference>
<gene>
    <name evidence="2" type="ORF">A2864_00620</name>
</gene>
<sequence>MDIIFKALNFAAKSHEGQKRGKDVDPQIPYITHPVAVALIVSKIGVAEETIAAGLLHDVIEDCDITKEELEREFGPRVAEMVDDLSEQNRSASWSERKEKAISRIKTMSNETLLIKTADIIHNLTMLLETYEKIGMSVFNLYKAPYKDQVEMNKKRYQALAEKWSENPLLPWLKDLVDKLADLQS</sequence>
<reference evidence="2 3" key="1">
    <citation type="journal article" date="2016" name="Nat. Commun.">
        <title>Thousands of microbial genomes shed light on interconnected biogeochemical processes in an aquifer system.</title>
        <authorList>
            <person name="Anantharaman K."/>
            <person name="Brown C.T."/>
            <person name="Hug L.A."/>
            <person name="Sharon I."/>
            <person name="Castelle C.J."/>
            <person name="Probst A.J."/>
            <person name="Thomas B.C."/>
            <person name="Singh A."/>
            <person name="Wilkins M.J."/>
            <person name="Karaoz U."/>
            <person name="Brodie E.L."/>
            <person name="Williams K.H."/>
            <person name="Hubbard S.S."/>
            <person name="Banfield J.F."/>
        </authorList>
    </citation>
    <scope>NUCLEOTIDE SEQUENCE [LARGE SCALE GENOMIC DNA]</scope>
</reference>
<dbReference type="Pfam" id="PF13328">
    <property type="entry name" value="HD_4"/>
    <property type="match status" value="1"/>
</dbReference>
<comment type="caution">
    <text evidence="2">The sequence shown here is derived from an EMBL/GenBank/DDBJ whole genome shotgun (WGS) entry which is preliminary data.</text>
</comment>
<dbReference type="AlphaFoldDB" id="A0A1G1WJU2"/>
<dbReference type="PANTHER" id="PTHR46246">
    <property type="entry name" value="GUANOSINE-3',5'-BIS(DIPHOSPHATE) 3'-PYROPHOSPHOHYDROLASE MESH1"/>
    <property type="match status" value="1"/>
</dbReference>